<feature type="transmembrane region" description="Helical" evidence="5">
    <location>
        <begin position="249"/>
        <end position="268"/>
    </location>
</feature>
<feature type="transmembrane region" description="Helical" evidence="5">
    <location>
        <begin position="407"/>
        <end position="424"/>
    </location>
</feature>
<evidence type="ECO:0000313" key="8">
    <source>
        <dbReference type="Proteomes" id="UP001372834"/>
    </source>
</evidence>
<proteinExistence type="predicted"/>
<sequence length="698" mass="76143">MDKRSESTVALTSYVTYSEETEGGVVGPAGSITNLSTVEENRVAEETSRKKTSNLNKSGNDILINVNTLPWSHDVNNKQGLESQSINTDRIKAKLSNYNYGIPLTSYTGSPSRRKWLCEKAKKCCTKKLLYKRIPILSWLPEYRANMAVADLVAGFTVGLTVIPQAIAYSNVAGLPPQYGLYSSFLACFIYTIFGSVKDSSIGPTAIAAILTRENLHGLGPEFAVLLCFLSGCVELLMGILQLGFLIDFISGPVSAGFTSAAAIIIATSQVKDILGLSITGGNFLDVWENVFYNIRDSRMGDTILGITCMTVLLTLRKIKDIPIGPNDGKEKTKGQKFLSQILWFVSTSRNIIVVVVSAVLAYAFFEHGNGDEPFILIGNVKGGLPNFQPPPFSSTVANRTYSFGEMSSSLGSAVLVVPLLSILENMSLAKVFAKGKSIDATQEMLAIGLCNIANSFVSSMPVTGSLSRGAVNNASGVRTTFGGIYAGIIVILSLQFFTSYFYYIPKASLAAVIIAAVVFMVEFQVVKPMWKTKKMDLIPAFATFLSCLFIRLELGIAIGISINVLFLLYASARPSVQVEKEMTLSGGEYLRVTPDRSLVFPSVEYVRNVVTKAGLKQGSSYIPVVIDSRHIQGVDFTAAKGIKSLIDDFMNRKQPILFYNLKPSIVEVFQGVRPKEFIYCTNETELNDILKQYQSQT</sequence>
<dbReference type="CDD" id="cd07042">
    <property type="entry name" value="STAS_SulP_like_sulfate_transporter"/>
    <property type="match status" value="1"/>
</dbReference>
<evidence type="ECO:0000256" key="4">
    <source>
        <dbReference type="ARBA" id="ARBA00023136"/>
    </source>
</evidence>
<gene>
    <name evidence="7" type="ORF">RUM43_004576</name>
</gene>
<dbReference type="AlphaFoldDB" id="A0AAN8XLD1"/>
<dbReference type="Proteomes" id="UP001372834">
    <property type="component" value="Unassembled WGS sequence"/>
</dbReference>
<reference evidence="7 8" key="1">
    <citation type="submission" date="2023-10" db="EMBL/GenBank/DDBJ databases">
        <title>Genomes of two closely related lineages of the louse Polyplax serrata with different host specificities.</title>
        <authorList>
            <person name="Martinu J."/>
            <person name="Tarabai H."/>
            <person name="Stefka J."/>
            <person name="Hypsa V."/>
        </authorList>
    </citation>
    <scope>NUCLEOTIDE SEQUENCE [LARGE SCALE GENOMIC DNA]</scope>
    <source>
        <strain evidence="7">HR10_N</strain>
    </source>
</reference>
<evidence type="ECO:0000256" key="1">
    <source>
        <dbReference type="ARBA" id="ARBA00004141"/>
    </source>
</evidence>
<evidence type="ECO:0000256" key="3">
    <source>
        <dbReference type="ARBA" id="ARBA00022989"/>
    </source>
</evidence>
<evidence type="ECO:0000313" key="7">
    <source>
        <dbReference type="EMBL" id="KAK6643073.1"/>
    </source>
</evidence>
<dbReference type="InterPro" id="IPR001902">
    <property type="entry name" value="SLC26A/SulP_fam"/>
</dbReference>
<evidence type="ECO:0000256" key="2">
    <source>
        <dbReference type="ARBA" id="ARBA00022692"/>
    </source>
</evidence>
<dbReference type="Pfam" id="PF00916">
    <property type="entry name" value="Sulfate_transp"/>
    <property type="match status" value="1"/>
</dbReference>
<organism evidence="7 8">
    <name type="scientific">Polyplax serrata</name>
    <name type="common">Common mouse louse</name>
    <dbReference type="NCBI Taxonomy" id="468196"/>
    <lineage>
        <taxon>Eukaryota</taxon>
        <taxon>Metazoa</taxon>
        <taxon>Ecdysozoa</taxon>
        <taxon>Arthropoda</taxon>
        <taxon>Hexapoda</taxon>
        <taxon>Insecta</taxon>
        <taxon>Pterygota</taxon>
        <taxon>Neoptera</taxon>
        <taxon>Paraneoptera</taxon>
        <taxon>Psocodea</taxon>
        <taxon>Troctomorpha</taxon>
        <taxon>Phthiraptera</taxon>
        <taxon>Anoplura</taxon>
        <taxon>Polyplacidae</taxon>
        <taxon>Polyplax</taxon>
    </lineage>
</organism>
<feature type="transmembrane region" description="Helical" evidence="5">
    <location>
        <begin position="539"/>
        <end position="571"/>
    </location>
</feature>
<dbReference type="PANTHER" id="PTHR11814">
    <property type="entry name" value="SULFATE TRANSPORTER"/>
    <property type="match status" value="1"/>
</dbReference>
<protein>
    <recommendedName>
        <fullName evidence="6">SLC26A/SulP transporter domain-containing protein</fullName>
    </recommendedName>
</protein>
<dbReference type="GO" id="GO:0016020">
    <property type="term" value="C:membrane"/>
    <property type="evidence" value="ECO:0007669"/>
    <property type="project" value="UniProtKB-SubCell"/>
</dbReference>
<name>A0AAN8XLD1_POLSC</name>
<dbReference type="InterPro" id="IPR018045">
    <property type="entry name" value="S04_transporter_CS"/>
</dbReference>
<dbReference type="InterPro" id="IPR011547">
    <property type="entry name" value="SLC26A/SulP_dom"/>
</dbReference>
<keyword evidence="3 5" id="KW-1133">Transmembrane helix</keyword>
<feature type="transmembrane region" description="Helical" evidence="5">
    <location>
        <begin position="483"/>
        <end position="503"/>
    </location>
</feature>
<feature type="transmembrane region" description="Helical" evidence="5">
    <location>
        <begin position="510"/>
        <end position="527"/>
    </location>
</feature>
<dbReference type="PROSITE" id="PS01130">
    <property type="entry name" value="SLC26A"/>
    <property type="match status" value="1"/>
</dbReference>
<evidence type="ECO:0000259" key="6">
    <source>
        <dbReference type="Pfam" id="PF00916"/>
    </source>
</evidence>
<dbReference type="GO" id="GO:0008271">
    <property type="term" value="F:secondary active sulfate transmembrane transporter activity"/>
    <property type="evidence" value="ECO:0007669"/>
    <property type="project" value="InterPro"/>
</dbReference>
<feature type="transmembrane region" description="Helical" evidence="5">
    <location>
        <begin position="342"/>
        <end position="366"/>
    </location>
</feature>
<dbReference type="InterPro" id="IPR036513">
    <property type="entry name" value="STAS_dom_sf"/>
</dbReference>
<comment type="caution">
    <text evidence="7">The sequence shown here is derived from an EMBL/GenBank/DDBJ whole genome shotgun (WGS) entry which is preliminary data.</text>
</comment>
<dbReference type="Gene3D" id="3.30.750.24">
    <property type="entry name" value="STAS domain"/>
    <property type="match status" value="1"/>
</dbReference>
<feature type="domain" description="SLC26A/SulP transporter" evidence="6">
    <location>
        <begin position="150"/>
        <end position="543"/>
    </location>
</feature>
<feature type="transmembrane region" description="Helical" evidence="5">
    <location>
        <begin position="179"/>
        <end position="197"/>
    </location>
</feature>
<evidence type="ECO:0000256" key="5">
    <source>
        <dbReference type="SAM" id="Phobius"/>
    </source>
</evidence>
<feature type="transmembrane region" description="Helical" evidence="5">
    <location>
        <begin position="223"/>
        <end position="243"/>
    </location>
</feature>
<accession>A0AAN8XLD1</accession>
<comment type="subcellular location">
    <subcellularLocation>
        <location evidence="1">Membrane</location>
        <topology evidence="1">Multi-pass membrane protein</topology>
    </subcellularLocation>
</comment>
<dbReference type="EMBL" id="JAWJWE010000002">
    <property type="protein sequence ID" value="KAK6643073.1"/>
    <property type="molecule type" value="Genomic_DNA"/>
</dbReference>
<feature type="transmembrane region" description="Helical" evidence="5">
    <location>
        <begin position="148"/>
        <end position="167"/>
    </location>
</feature>
<keyword evidence="4 5" id="KW-0472">Membrane</keyword>
<feature type="transmembrane region" description="Helical" evidence="5">
    <location>
        <begin position="445"/>
        <end position="463"/>
    </location>
</feature>
<keyword evidence="2 5" id="KW-0812">Transmembrane</keyword>